<evidence type="ECO:0000313" key="1">
    <source>
        <dbReference type="EMBL" id="MBO2029675.1"/>
    </source>
</evidence>
<protein>
    <submittedName>
        <fullName evidence="1">TraU family protein</fullName>
    </submittedName>
</protein>
<organism evidence="1 2">
    <name type="scientific">Klebsiella pneumoniae</name>
    <dbReference type="NCBI Taxonomy" id="573"/>
    <lineage>
        <taxon>Bacteria</taxon>
        <taxon>Pseudomonadati</taxon>
        <taxon>Pseudomonadota</taxon>
        <taxon>Gammaproteobacteria</taxon>
        <taxon>Enterobacterales</taxon>
        <taxon>Enterobacteriaceae</taxon>
        <taxon>Klebsiella/Raoultella group</taxon>
        <taxon>Klebsiella</taxon>
        <taxon>Klebsiella pneumoniae complex</taxon>
    </lineage>
</organism>
<dbReference type="Proteomes" id="UP000664620">
    <property type="component" value="Unassembled WGS sequence"/>
</dbReference>
<proteinExistence type="predicted"/>
<gene>
    <name evidence="1" type="ORF">J4734_26490</name>
</gene>
<comment type="caution">
    <text evidence="1">The sequence shown here is derived from an EMBL/GenBank/DDBJ whole genome shotgun (WGS) entry which is preliminary data.</text>
</comment>
<reference evidence="1" key="1">
    <citation type="submission" date="2021-03" db="EMBL/GenBank/DDBJ databases">
        <title>Molecular epidemiology and mechanisms of colistin and carbapenem resistance in Enterobacteriaceae from clinical isolates, the environment and porcine samples in Pretoria, South Africa.</title>
        <authorList>
            <person name="Bogoshi D."/>
            <person name="Mbelle N.M."/>
            <person name="Naidoo V."/>
            <person name="Osei Sekyere J."/>
        </authorList>
    </citation>
    <scope>NUCLEOTIDE SEQUENCE</scope>
    <source>
        <strain evidence="1">C034</strain>
    </source>
</reference>
<name>A0A939NTR8_KLEPN</name>
<dbReference type="AlphaFoldDB" id="A0A939NTR8"/>
<dbReference type="InterPro" id="IPR009649">
    <property type="entry name" value="TraU"/>
</dbReference>
<sequence length="74" mass="8196">MSSSGVVEAMAHFTRLTASQYESSPLQSSVLVSERMAFKLHRQGTNYGSIGKDKAVCYEYPSPIIRKNAGAIRW</sequence>
<dbReference type="EMBL" id="JAGETO010000224">
    <property type="protein sequence ID" value="MBO2029675.1"/>
    <property type="molecule type" value="Genomic_DNA"/>
</dbReference>
<evidence type="ECO:0000313" key="2">
    <source>
        <dbReference type="Proteomes" id="UP000664620"/>
    </source>
</evidence>
<dbReference type="Pfam" id="PF06834">
    <property type="entry name" value="TraU"/>
    <property type="match status" value="1"/>
</dbReference>
<accession>A0A939NTR8</accession>